<proteinExistence type="predicted"/>
<reference evidence="3 4" key="1">
    <citation type="submission" date="2023-01" db="EMBL/GenBank/DDBJ databases">
        <title>Analysis of 21 Apiospora genomes using comparative genomics revels a genus with tremendous synthesis potential of carbohydrate active enzymes and secondary metabolites.</title>
        <authorList>
            <person name="Sorensen T."/>
        </authorList>
    </citation>
    <scope>NUCLEOTIDE SEQUENCE [LARGE SCALE GENOMIC DNA]</scope>
    <source>
        <strain evidence="3 4">CBS 20057</strain>
    </source>
</reference>
<evidence type="ECO:0000313" key="3">
    <source>
        <dbReference type="EMBL" id="KAK8029296.1"/>
    </source>
</evidence>
<feature type="region of interest" description="Disordered" evidence="1">
    <location>
        <begin position="1"/>
        <end position="22"/>
    </location>
</feature>
<sequence>MASLFRSKRPAPTPHSQSQSPLFAKLPPELREAIFRLVVVASPPKLTLRACDSPLKLDLVTHGVGGPQILTFRAARVLSLLRSCRRAHDEGLPLLYGANTFCVGQRDAVRLLAASVGAQWLRRLDFGWSLADPRDVLMFRRRPETTMVRAGRSWWWRRRHGFDYDDRDFVADGMSGAWGPAWAALRQLPSLRWLKVVLSVPVVWQERWREREEQLLEPLVGLLPEGAWGQLTLSWERVSDRGAEDMLPEWEIRRGYLERDVVRIGIGVELTAAIRSQVLAVLPSVAAETAYAIFFPSDRIKAGDRGTFNHQFLYDNLQALQCSIYWKDGCELANGWTEIFAANPLNKKKPSSTECQ</sequence>
<gene>
    <name evidence="3" type="ORF">PG991_006352</name>
</gene>
<dbReference type="PANTHER" id="PTHR38790">
    <property type="entry name" value="2EXR DOMAIN-CONTAINING PROTEIN-RELATED"/>
    <property type="match status" value="1"/>
</dbReference>
<name>A0ABR1SC32_9PEZI</name>
<dbReference type="InterPro" id="IPR056632">
    <property type="entry name" value="DUF7730"/>
</dbReference>
<evidence type="ECO:0000256" key="1">
    <source>
        <dbReference type="SAM" id="MobiDB-lite"/>
    </source>
</evidence>
<accession>A0ABR1SC32</accession>
<protein>
    <recommendedName>
        <fullName evidence="2">DUF7730 domain-containing protein</fullName>
    </recommendedName>
</protein>
<dbReference type="Proteomes" id="UP001396898">
    <property type="component" value="Unassembled WGS sequence"/>
</dbReference>
<feature type="domain" description="DUF7730" evidence="2">
    <location>
        <begin position="15"/>
        <end position="236"/>
    </location>
</feature>
<keyword evidence="4" id="KW-1185">Reference proteome</keyword>
<organism evidence="3 4">
    <name type="scientific">Apiospora marii</name>
    <dbReference type="NCBI Taxonomy" id="335849"/>
    <lineage>
        <taxon>Eukaryota</taxon>
        <taxon>Fungi</taxon>
        <taxon>Dikarya</taxon>
        <taxon>Ascomycota</taxon>
        <taxon>Pezizomycotina</taxon>
        <taxon>Sordariomycetes</taxon>
        <taxon>Xylariomycetidae</taxon>
        <taxon>Amphisphaeriales</taxon>
        <taxon>Apiosporaceae</taxon>
        <taxon>Apiospora</taxon>
    </lineage>
</organism>
<evidence type="ECO:0000259" key="2">
    <source>
        <dbReference type="Pfam" id="PF24864"/>
    </source>
</evidence>
<evidence type="ECO:0000313" key="4">
    <source>
        <dbReference type="Proteomes" id="UP001396898"/>
    </source>
</evidence>
<dbReference type="Pfam" id="PF24864">
    <property type="entry name" value="DUF7730"/>
    <property type="match status" value="1"/>
</dbReference>
<dbReference type="EMBL" id="JAQQWI010000007">
    <property type="protein sequence ID" value="KAK8029296.1"/>
    <property type="molecule type" value="Genomic_DNA"/>
</dbReference>
<comment type="caution">
    <text evidence="3">The sequence shown here is derived from an EMBL/GenBank/DDBJ whole genome shotgun (WGS) entry which is preliminary data.</text>
</comment>